<keyword evidence="4" id="KW-0963">Cytoplasm</keyword>
<reference evidence="18 19" key="1">
    <citation type="submission" date="2024-04" db="EMBL/GenBank/DDBJ databases">
        <authorList>
            <consortium name="Genoscope - CEA"/>
            <person name="William W."/>
        </authorList>
    </citation>
    <scope>NUCLEOTIDE SEQUENCE [LARGE SCALE GENOMIC DNA]</scope>
</reference>
<keyword evidence="7" id="KW-0479">Metal-binding</keyword>
<keyword evidence="19" id="KW-1185">Reference proteome</keyword>
<keyword evidence="11" id="KW-0862">Zinc</keyword>
<feature type="region of interest" description="Disordered" evidence="15">
    <location>
        <begin position="113"/>
        <end position="192"/>
    </location>
</feature>
<dbReference type="PROSITE" id="PS00107">
    <property type="entry name" value="PROTEIN_KINASE_ATP"/>
    <property type="match status" value="1"/>
</dbReference>
<evidence type="ECO:0000313" key="18">
    <source>
        <dbReference type="EMBL" id="CAL1543026.1"/>
    </source>
</evidence>
<name>A0AAV2I8Z5_LYMST</name>
<evidence type="ECO:0000256" key="10">
    <source>
        <dbReference type="ARBA" id="ARBA00022777"/>
    </source>
</evidence>
<dbReference type="FunFam" id="3.30.200.20:FF:000038">
    <property type="entry name" value="LIM domain kinase 2"/>
    <property type="match status" value="1"/>
</dbReference>
<evidence type="ECO:0000256" key="12">
    <source>
        <dbReference type="ARBA" id="ARBA00022840"/>
    </source>
</evidence>
<dbReference type="GO" id="GO:0005737">
    <property type="term" value="C:cytoplasm"/>
    <property type="evidence" value="ECO:0007669"/>
    <property type="project" value="UniProtKB-SubCell"/>
</dbReference>
<dbReference type="GO" id="GO:0046872">
    <property type="term" value="F:metal ion binding"/>
    <property type="evidence" value="ECO:0007669"/>
    <property type="project" value="UniProtKB-KW"/>
</dbReference>
<feature type="region of interest" description="Disordered" evidence="15">
    <location>
        <begin position="613"/>
        <end position="641"/>
    </location>
</feature>
<keyword evidence="10" id="KW-0418">Kinase</keyword>
<evidence type="ECO:0000256" key="11">
    <source>
        <dbReference type="ARBA" id="ARBA00022833"/>
    </source>
</evidence>
<dbReference type="Gene3D" id="1.10.510.10">
    <property type="entry name" value="Transferase(Phosphotransferase) domain 1"/>
    <property type="match status" value="1"/>
</dbReference>
<evidence type="ECO:0000256" key="4">
    <source>
        <dbReference type="ARBA" id="ARBA00022490"/>
    </source>
</evidence>
<dbReference type="PROSITE" id="PS50011">
    <property type="entry name" value="PROTEIN_KINASE_DOM"/>
    <property type="match status" value="1"/>
</dbReference>
<evidence type="ECO:0000256" key="15">
    <source>
        <dbReference type="SAM" id="MobiDB-lite"/>
    </source>
</evidence>
<feature type="compositionally biased region" description="Basic and acidic residues" evidence="15">
    <location>
        <begin position="362"/>
        <end position="371"/>
    </location>
</feature>
<feature type="compositionally biased region" description="Basic residues" evidence="15">
    <location>
        <begin position="12"/>
        <end position="22"/>
    </location>
</feature>
<comment type="caution">
    <text evidence="18">The sequence shown here is derived from an EMBL/GenBank/DDBJ whole genome shotgun (WGS) entry which is preliminary data.</text>
</comment>
<evidence type="ECO:0000256" key="13">
    <source>
        <dbReference type="ARBA" id="ARBA00023038"/>
    </source>
</evidence>
<feature type="region of interest" description="Disordered" evidence="15">
    <location>
        <begin position="362"/>
        <end position="391"/>
    </location>
</feature>
<feature type="compositionally biased region" description="Basic and acidic residues" evidence="15">
    <location>
        <begin position="976"/>
        <end position="988"/>
    </location>
</feature>
<dbReference type="PANTHER" id="PTHR46485">
    <property type="entry name" value="LIM DOMAIN KINASE 1"/>
    <property type="match status" value="1"/>
</dbReference>
<feature type="compositionally biased region" description="Basic residues" evidence="15">
    <location>
        <begin position="380"/>
        <end position="391"/>
    </location>
</feature>
<proteinExistence type="inferred from homology"/>
<evidence type="ECO:0000256" key="1">
    <source>
        <dbReference type="ARBA" id="ARBA00004496"/>
    </source>
</evidence>
<dbReference type="InterPro" id="IPR036034">
    <property type="entry name" value="PDZ_sf"/>
</dbReference>
<keyword evidence="9 14" id="KW-0547">Nucleotide-binding</keyword>
<dbReference type="Gene3D" id="3.30.200.20">
    <property type="entry name" value="Phosphorylase Kinase, domain 1"/>
    <property type="match status" value="1"/>
</dbReference>
<dbReference type="GO" id="GO:0004674">
    <property type="term" value="F:protein serine/threonine kinase activity"/>
    <property type="evidence" value="ECO:0007669"/>
    <property type="project" value="UniProtKB-KW"/>
</dbReference>
<keyword evidence="13" id="KW-0440">LIM domain</keyword>
<comment type="similarity">
    <text evidence="2">Belongs to the protein kinase superfamily. TKL Ser/Thr protein kinase family.</text>
</comment>
<dbReference type="Proteomes" id="UP001497497">
    <property type="component" value="Unassembled WGS sequence"/>
</dbReference>
<dbReference type="GO" id="GO:0030036">
    <property type="term" value="P:actin cytoskeleton organization"/>
    <property type="evidence" value="ECO:0007669"/>
    <property type="project" value="TreeGrafter"/>
</dbReference>
<evidence type="ECO:0000259" key="17">
    <source>
        <dbReference type="PROSITE" id="PS50106"/>
    </source>
</evidence>
<evidence type="ECO:0000256" key="14">
    <source>
        <dbReference type="PROSITE-ProRule" id="PRU10141"/>
    </source>
</evidence>
<dbReference type="InterPro" id="IPR011009">
    <property type="entry name" value="Kinase-like_dom_sf"/>
</dbReference>
<dbReference type="InterPro" id="IPR050940">
    <property type="entry name" value="Actin_reg-Ser/Thr_kinase"/>
</dbReference>
<protein>
    <recommendedName>
        <fullName evidence="3">non-specific serine/threonine protein kinase</fullName>
        <ecNumber evidence="3">2.7.11.1</ecNumber>
    </recommendedName>
</protein>
<evidence type="ECO:0000256" key="6">
    <source>
        <dbReference type="ARBA" id="ARBA00022679"/>
    </source>
</evidence>
<evidence type="ECO:0000313" key="19">
    <source>
        <dbReference type="Proteomes" id="UP001497497"/>
    </source>
</evidence>
<feature type="compositionally biased region" description="Basic and acidic residues" evidence="15">
    <location>
        <begin position="621"/>
        <end position="634"/>
    </location>
</feature>
<dbReference type="PANTHER" id="PTHR46485:SF4">
    <property type="entry name" value="LIM DOMAIN KINASE 1"/>
    <property type="match status" value="1"/>
</dbReference>
<dbReference type="GO" id="GO:0005524">
    <property type="term" value="F:ATP binding"/>
    <property type="evidence" value="ECO:0007669"/>
    <property type="project" value="UniProtKB-UniRule"/>
</dbReference>
<evidence type="ECO:0000256" key="2">
    <source>
        <dbReference type="ARBA" id="ARBA00005843"/>
    </source>
</evidence>
<evidence type="ECO:0000259" key="16">
    <source>
        <dbReference type="PROSITE" id="PS50011"/>
    </source>
</evidence>
<keyword evidence="8" id="KW-0677">Repeat</keyword>
<evidence type="ECO:0000256" key="8">
    <source>
        <dbReference type="ARBA" id="ARBA00022737"/>
    </source>
</evidence>
<sequence length="988" mass="109003">MVEIPPTPDHKQQHHHHGHHQDHQRNQQHQQQDEPQSERQHKMPPCIQISELGSSPELTALAVGDRILEVNGSTVRDKSLEEINSLLTNNQKPVHIMLERDLSPLRLPPDEEGALPTFPLTKSLSRSSLDDSYSSAASDNETIMVQGTPVRLRPKGSLRARGHSPTRRRSKSPSPCPAARQKSVDLNRSHSFSTRQQEHRVFRAVDLLLGEILGQGFFGQAIKATHRVTGEQMVLKELHNFDEDAQKSFLREVSMLRNLSHPCVLKFMGVLYRDKKLNLVTEFIDGGTLSDLLLDHSVELSWKQRVAFAKDIAAGMKYLHSMDIIHRDLNSQNCLVRKDYGVVVADFGLAKIFPRHENFHLMSSSEKEREPSGGGGGKLGGKKKRLSRRKRQTVVGNPYWMAPEMMTKGVYDEKVDVFSFGIIVCETIARVTADPDYLPRSIDFGLNVEAFHKRFCKEAPEPYFMLAVLCSQIEPDQRPSFEKVQMLCEALHLHVEHNMAAPLELQGSSVEFYLKLKDKMYGYNYRDLDSSTQSVSHDAGGSTAAKDAKVPRRLSVSQGRDGEILSTVHEELERPIVSAFSSCSSCSTSSQEDDVPLQEKRAEQLNSNEVLSTVSSAHSGHGNDDHSNNCDDLRTNVGNASTTTNEDHAYFSCSSPSLSPSSPCLSPEEFASCKSSSGDSISRLPSLVRQDELSSLESHLGNNIILCHNNNTTISHESLECSHCKTVPAEMDLPCINISTHSVGNRSSPKSQTRDQGSTMLLEYGAKVVHPPHLLPAVLSQTSSLLSTPDIQISCPTSPPDKEVTFASCELLNLSLKDCSLGATHGNSSASALYEHVEFSSLTLTHSGVEKSASVNVGQPVTYDSDAVPANVTCVGDVVVTNDISLDSEVANRKLPRQCAVTCVSVDDEDEPTDLFLHNAEICLQVDQTGAPDVTNVVKVERVNGVEGSPLMLLSPEHENGMSSSRRRNRRSLKSSQREKRSTLADQS</sequence>
<keyword evidence="5" id="KW-0723">Serine/threonine-protein kinase</keyword>
<keyword evidence="6" id="KW-0808">Transferase</keyword>
<dbReference type="SUPFAM" id="SSF50156">
    <property type="entry name" value="PDZ domain-like"/>
    <property type="match status" value="1"/>
</dbReference>
<dbReference type="PROSITE" id="PS50106">
    <property type="entry name" value="PDZ"/>
    <property type="match status" value="1"/>
</dbReference>
<dbReference type="EC" id="2.7.11.1" evidence="3"/>
<feature type="region of interest" description="Disordered" evidence="15">
    <location>
        <begin position="530"/>
        <end position="561"/>
    </location>
</feature>
<feature type="compositionally biased region" description="Basic residues" evidence="15">
    <location>
        <begin position="152"/>
        <end position="171"/>
    </location>
</feature>
<feature type="domain" description="Protein kinase" evidence="16">
    <location>
        <begin position="207"/>
        <end position="495"/>
    </location>
</feature>
<dbReference type="InterPro" id="IPR000719">
    <property type="entry name" value="Prot_kinase_dom"/>
</dbReference>
<gene>
    <name evidence="18" type="ORF">GSLYS_00016560001</name>
</gene>
<dbReference type="Gene3D" id="2.30.42.10">
    <property type="match status" value="1"/>
</dbReference>
<feature type="region of interest" description="Disordered" evidence="15">
    <location>
        <begin position="1"/>
        <end position="42"/>
    </location>
</feature>
<dbReference type="InterPro" id="IPR017441">
    <property type="entry name" value="Protein_kinase_ATP_BS"/>
</dbReference>
<evidence type="ECO:0000256" key="7">
    <source>
        <dbReference type="ARBA" id="ARBA00022723"/>
    </source>
</evidence>
<feature type="region of interest" description="Disordered" evidence="15">
    <location>
        <begin position="949"/>
        <end position="988"/>
    </location>
</feature>
<evidence type="ECO:0000256" key="3">
    <source>
        <dbReference type="ARBA" id="ARBA00012513"/>
    </source>
</evidence>
<accession>A0AAV2I8Z5</accession>
<dbReference type="AlphaFoldDB" id="A0AAV2I8Z5"/>
<dbReference type="EMBL" id="CAXITT010000520">
    <property type="protein sequence ID" value="CAL1543026.1"/>
    <property type="molecule type" value="Genomic_DNA"/>
</dbReference>
<keyword evidence="12 14" id="KW-0067">ATP-binding</keyword>
<feature type="domain" description="PDZ" evidence="17">
    <location>
        <begin position="48"/>
        <end position="102"/>
    </location>
</feature>
<dbReference type="GO" id="GO:0005634">
    <property type="term" value="C:nucleus"/>
    <property type="evidence" value="ECO:0007669"/>
    <property type="project" value="TreeGrafter"/>
</dbReference>
<organism evidence="18 19">
    <name type="scientific">Lymnaea stagnalis</name>
    <name type="common">Great pond snail</name>
    <name type="synonym">Helix stagnalis</name>
    <dbReference type="NCBI Taxonomy" id="6523"/>
    <lineage>
        <taxon>Eukaryota</taxon>
        <taxon>Metazoa</taxon>
        <taxon>Spiralia</taxon>
        <taxon>Lophotrochozoa</taxon>
        <taxon>Mollusca</taxon>
        <taxon>Gastropoda</taxon>
        <taxon>Heterobranchia</taxon>
        <taxon>Euthyneura</taxon>
        <taxon>Panpulmonata</taxon>
        <taxon>Hygrophila</taxon>
        <taxon>Lymnaeoidea</taxon>
        <taxon>Lymnaeidae</taxon>
        <taxon>Lymnaea</taxon>
    </lineage>
</organism>
<feature type="compositionally biased region" description="Low complexity" evidence="15">
    <location>
        <begin position="123"/>
        <end position="139"/>
    </location>
</feature>
<dbReference type="SUPFAM" id="SSF56112">
    <property type="entry name" value="Protein kinase-like (PK-like)"/>
    <property type="match status" value="1"/>
</dbReference>
<dbReference type="Pfam" id="PF00069">
    <property type="entry name" value="Pkinase"/>
    <property type="match status" value="1"/>
</dbReference>
<feature type="binding site" evidence="14">
    <location>
        <position position="236"/>
    </location>
    <ligand>
        <name>ATP</name>
        <dbReference type="ChEBI" id="CHEBI:30616"/>
    </ligand>
</feature>
<evidence type="ECO:0000256" key="9">
    <source>
        <dbReference type="ARBA" id="ARBA00022741"/>
    </source>
</evidence>
<evidence type="ECO:0000256" key="5">
    <source>
        <dbReference type="ARBA" id="ARBA00022527"/>
    </source>
</evidence>
<dbReference type="InterPro" id="IPR001478">
    <property type="entry name" value="PDZ"/>
</dbReference>
<comment type="subcellular location">
    <subcellularLocation>
        <location evidence="1">Cytoplasm</location>
    </subcellularLocation>
</comment>